<keyword evidence="10 14" id="KW-0408">Iron</keyword>
<dbReference type="AlphaFoldDB" id="A0A6V8SSR1"/>
<feature type="binding site" evidence="14">
    <location>
        <position position="1109"/>
    </location>
    <ligand>
        <name>[4Fe-4S] cluster</name>
        <dbReference type="ChEBI" id="CHEBI:49883"/>
    </ligand>
</feature>
<keyword evidence="5 14" id="KW-0227">DNA damage</keyword>
<evidence type="ECO:0000256" key="4">
    <source>
        <dbReference type="ARBA" id="ARBA00022741"/>
    </source>
</evidence>
<dbReference type="PANTHER" id="PTHR30591:SF1">
    <property type="entry name" value="RECBCD ENZYME SUBUNIT RECC"/>
    <property type="match status" value="1"/>
</dbReference>
<comment type="function">
    <text evidence="14">The heterodimer acts as both an ATP-dependent DNA helicase and an ATP-dependent, dual-direction single-stranded exonuclease. Recognizes the chi site generating a DNA molecule suitable for the initiation of homologous recombination. The AddB subunit has 5' -&gt; 3' nuclease activity but not helicase activity.</text>
</comment>
<comment type="cofactor">
    <cofactor evidence="14">
        <name>Mg(2+)</name>
        <dbReference type="ChEBI" id="CHEBI:18420"/>
    </cofactor>
</comment>
<dbReference type="Gene3D" id="6.10.140.1030">
    <property type="match status" value="1"/>
</dbReference>
<dbReference type="RefSeq" id="WP_183279590.1">
    <property type="nucleotide sequence ID" value="NZ_BLZR01000001.1"/>
</dbReference>
<evidence type="ECO:0000256" key="7">
    <source>
        <dbReference type="ARBA" id="ARBA00022806"/>
    </source>
</evidence>
<accession>A0A6V8SSR1</accession>
<comment type="cofactor">
    <cofactor evidence="14">
        <name>[4Fe-4S] cluster</name>
        <dbReference type="ChEBI" id="CHEBI:49883"/>
    </cofactor>
    <text evidence="14">Binds 1 [4Fe-4S] cluster.</text>
</comment>
<comment type="miscellaneous">
    <text evidence="14">Despite having conserved helicase domains, this subunit does not have helicase activity.</text>
</comment>
<reference evidence="16 17" key="1">
    <citation type="submission" date="2020-07" db="EMBL/GenBank/DDBJ databases">
        <title>A new beta-1,3-glucan-decomposing anaerobic bacterium isolated from anoxic soil subjected to biological soil disinfestation.</title>
        <authorList>
            <person name="Ueki A."/>
            <person name="Tonouchi A."/>
        </authorList>
    </citation>
    <scope>NUCLEOTIDE SEQUENCE [LARGE SCALE GENOMIC DNA]</scope>
    <source>
        <strain evidence="16 17">TW1</strain>
    </source>
</reference>
<keyword evidence="13 14" id="KW-0234">DNA repair</keyword>
<dbReference type="Gene3D" id="3.90.320.10">
    <property type="match status" value="1"/>
</dbReference>
<dbReference type="InterPro" id="IPR049035">
    <property type="entry name" value="ADDB_N"/>
</dbReference>
<evidence type="ECO:0000256" key="14">
    <source>
        <dbReference type="HAMAP-Rule" id="MF_01452"/>
    </source>
</evidence>
<dbReference type="GO" id="GO:0046872">
    <property type="term" value="F:metal ion binding"/>
    <property type="evidence" value="ECO:0007669"/>
    <property type="project" value="UniProtKB-KW"/>
</dbReference>
<dbReference type="InterPro" id="IPR014017">
    <property type="entry name" value="DNA_helicase_UvrD-like_C"/>
</dbReference>
<keyword evidence="7 14" id="KW-0347">Helicase</keyword>
<protein>
    <recommendedName>
        <fullName evidence="14">ATP-dependent helicase/deoxyribonuclease subunit B</fullName>
        <ecNumber evidence="14">3.1.-.-</ecNumber>
    </recommendedName>
    <alternativeName>
        <fullName evidence="14">ATP-dependent helicase/nuclease subunit AddB</fullName>
    </alternativeName>
</protein>
<dbReference type="EC" id="3.1.-.-" evidence="14"/>
<dbReference type="PANTHER" id="PTHR30591">
    <property type="entry name" value="RECBCD ENZYME SUBUNIT RECC"/>
    <property type="match status" value="1"/>
</dbReference>
<dbReference type="Gene3D" id="3.40.50.300">
    <property type="entry name" value="P-loop containing nucleotide triphosphate hydrolases"/>
    <property type="match status" value="3"/>
</dbReference>
<keyword evidence="6 14" id="KW-0378">Hydrolase</keyword>
<dbReference type="GO" id="GO:0004386">
    <property type="term" value="F:helicase activity"/>
    <property type="evidence" value="ECO:0007669"/>
    <property type="project" value="UniProtKB-KW"/>
</dbReference>
<keyword evidence="1 14" id="KW-0004">4Fe-4S</keyword>
<dbReference type="SUPFAM" id="SSF52540">
    <property type="entry name" value="P-loop containing nucleoside triphosphate hydrolases"/>
    <property type="match status" value="2"/>
</dbReference>
<dbReference type="GO" id="GO:0005524">
    <property type="term" value="F:ATP binding"/>
    <property type="evidence" value="ECO:0007669"/>
    <property type="project" value="UniProtKB-UniRule"/>
</dbReference>
<dbReference type="InterPro" id="IPR014140">
    <property type="entry name" value="DNA_helicase_suAddB"/>
</dbReference>
<dbReference type="GO" id="GO:0000724">
    <property type="term" value="P:double-strand break repair via homologous recombination"/>
    <property type="evidence" value="ECO:0007669"/>
    <property type="project" value="UniProtKB-UniRule"/>
</dbReference>
<evidence type="ECO:0000256" key="3">
    <source>
        <dbReference type="ARBA" id="ARBA00022723"/>
    </source>
</evidence>
<dbReference type="GO" id="GO:0051539">
    <property type="term" value="F:4 iron, 4 sulfur cluster binding"/>
    <property type="evidence" value="ECO:0007669"/>
    <property type="project" value="UniProtKB-KW"/>
</dbReference>
<dbReference type="Pfam" id="PF12705">
    <property type="entry name" value="PDDEXK_1"/>
    <property type="match status" value="1"/>
</dbReference>
<dbReference type="EMBL" id="BLZR01000001">
    <property type="protein sequence ID" value="GFP78288.1"/>
    <property type="molecule type" value="Genomic_DNA"/>
</dbReference>
<keyword evidence="3 14" id="KW-0479">Metal-binding</keyword>
<comment type="caution">
    <text evidence="16">The sequence shown here is derived from an EMBL/GenBank/DDBJ whole genome shotgun (WGS) entry which is preliminary data.</text>
</comment>
<comment type="similarity">
    <text evidence="14">Belongs to the helicase family. AddB/RexB type 1 subfamily.</text>
</comment>
<feature type="binding site" evidence="14">
    <location>
        <position position="787"/>
    </location>
    <ligand>
        <name>[4Fe-4S] cluster</name>
        <dbReference type="ChEBI" id="CHEBI:49883"/>
    </ligand>
</feature>
<evidence type="ECO:0000256" key="12">
    <source>
        <dbReference type="ARBA" id="ARBA00023125"/>
    </source>
</evidence>
<dbReference type="GO" id="GO:0008409">
    <property type="term" value="F:5'-3' exonuclease activity"/>
    <property type="evidence" value="ECO:0007669"/>
    <property type="project" value="UniProtKB-UniRule"/>
</dbReference>
<evidence type="ECO:0000256" key="10">
    <source>
        <dbReference type="ARBA" id="ARBA00023004"/>
    </source>
</evidence>
<evidence type="ECO:0000256" key="11">
    <source>
        <dbReference type="ARBA" id="ARBA00023014"/>
    </source>
</evidence>
<sequence>MGIKFIYGRAGSGKSYYCIEEIKNKIEQGKENKLILLVPEQITFQTETRLLKHIGEKSVLKSEVLSFKRMAHRVFNFCGGITHKRMNEAGRNMLIFKVLEEVSDKLSVFYRASKQQGFIDIVSKTITEFKKYNITSEILKVTMQAMREDDEELKMKLNDLSIIFDKFNEVLHKNYIDSEDELNMLSDKLDNCNIFDGADIWVDEFTTFTPQQLRVLGKLMQKANNVYFALTLDETHGLDETDIFNVIKNTEKKLIRIAGENRVPYDGYLDLNSRENFRFKESRELNHLEKHFFTYPFIPYKWSNGDIRIYKANNNYDEIEVVAKDILRLVRDQGYRYKDISVVCRNLEDYEKITSVILNQYDIPYFLDKKRDIVSNPLIVLITSIFEISSRNWSYESVFKYLKTGLTGLNGDYIDILENYVLANGIRGRKWFEDWWEYPVDRYHADKDEMSSEEKQRLSLINDIKDEVKQPLIDFYSNIKGKCTVRDICIALYDFMASLGIIERMESLSRVFEEKGVGDKAKEYEQVIEIIMEVLDQAVDVMGEEIIDPNDFIKILNVGFEKYEIGLIPVALDQVNIGEISRIRSRELKALYIVGTNDGVFPASNKDEGILSDQDRELLRDQGVELASDTKTKAFEEQFLIYSTLTMCSNYLMITYPLADFEGKSLRPSIIIPRLKKIFPNVKEESDIFRENNDTLEKVVAPVPTFNELIGALRRDFDKKEVEAYWSEVYSWYKRKPQWKEKADNIFKGLKYTNQEQDIARDKIRKIYSSNDKLLFNVSRIEKYAQCPFAYYVQYGLKAKDRKVYEFTPPDLGSFMHNVLDEFTNHIRDKKIQWNDLDKEKCKNIISEIVDKQVGESSASILNSSKRYKYFTDRFKNILTKSVTVISEHMRRSKFDIFRNEFEFGSYKDSEPIKLKLASGDEVYLTGRIDRVDTVELEGETYIRIIDYKSGSKEFDLNQLYYGLQIQLLVYLDALIKNSKYFLDKQVVPGAILYFRIDDPIIKSKRDLSDDEIKEQILKKLKMDGLMLKDIKLVKAMDKTMETYSLIIPAAFKKDGDFTKQSAVVTEEQFNMLRKYVNEKMIELCEEMLSGRIKIEPSKDGKFTYCNFCNYSSICQFDISLKDNTHKLIRKHSDEELWKEISSTVEEHQGGER</sequence>
<keyword evidence="9 14" id="KW-0067">ATP-binding</keyword>
<feature type="binding site" evidence="14">
    <location>
        <position position="1106"/>
    </location>
    <ligand>
        <name>[4Fe-4S] cluster</name>
        <dbReference type="ChEBI" id="CHEBI:49883"/>
    </ligand>
</feature>
<evidence type="ECO:0000259" key="15">
    <source>
        <dbReference type="PROSITE" id="PS51217"/>
    </source>
</evidence>
<comment type="subunit">
    <text evidence="14">Heterodimer of AddA and AddB.</text>
</comment>
<evidence type="ECO:0000256" key="5">
    <source>
        <dbReference type="ARBA" id="ARBA00022763"/>
    </source>
</evidence>
<dbReference type="Pfam" id="PF21445">
    <property type="entry name" value="ADDB_N"/>
    <property type="match status" value="1"/>
</dbReference>
<evidence type="ECO:0000256" key="2">
    <source>
        <dbReference type="ARBA" id="ARBA00022722"/>
    </source>
</evidence>
<keyword evidence="11 14" id="KW-0411">Iron-sulfur</keyword>
<name>A0A6V8SSR1_9CLOT</name>
<organism evidence="16 17">
    <name type="scientific">Clostridium fungisolvens</name>
    <dbReference type="NCBI Taxonomy" id="1604897"/>
    <lineage>
        <taxon>Bacteria</taxon>
        <taxon>Bacillati</taxon>
        <taxon>Bacillota</taxon>
        <taxon>Clostridia</taxon>
        <taxon>Eubacteriales</taxon>
        <taxon>Clostridiaceae</taxon>
        <taxon>Clostridium</taxon>
    </lineage>
</organism>
<evidence type="ECO:0000256" key="1">
    <source>
        <dbReference type="ARBA" id="ARBA00022485"/>
    </source>
</evidence>
<evidence type="ECO:0000256" key="8">
    <source>
        <dbReference type="ARBA" id="ARBA00022839"/>
    </source>
</evidence>
<keyword evidence="12 14" id="KW-0238">DNA-binding</keyword>
<keyword evidence="4 14" id="KW-0547">Nucleotide-binding</keyword>
<dbReference type="Proteomes" id="UP000580568">
    <property type="component" value="Unassembled WGS sequence"/>
</dbReference>
<proteinExistence type="inferred from homology"/>
<dbReference type="InterPro" id="IPR038726">
    <property type="entry name" value="PDDEXK_AddAB-type"/>
</dbReference>
<dbReference type="NCBIfam" id="TIGR02773">
    <property type="entry name" value="addB_Gpos"/>
    <property type="match status" value="1"/>
</dbReference>
<evidence type="ECO:0000313" key="17">
    <source>
        <dbReference type="Proteomes" id="UP000580568"/>
    </source>
</evidence>
<feature type="domain" description="UvrD-like helicase C-terminal" evidence="15">
    <location>
        <begin position="276"/>
        <end position="563"/>
    </location>
</feature>
<dbReference type="HAMAP" id="MF_01452">
    <property type="entry name" value="AddB_type1"/>
    <property type="match status" value="1"/>
</dbReference>
<dbReference type="InterPro" id="IPR011604">
    <property type="entry name" value="PDDEXK-like_dom_sf"/>
</dbReference>
<evidence type="ECO:0000256" key="13">
    <source>
        <dbReference type="ARBA" id="ARBA00023204"/>
    </source>
</evidence>
<dbReference type="InterPro" id="IPR027417">
    <property type="entry name" value="P-loop_NTPase"/>
</dbReference>
<evidence type="ECO:0000313" key="16">
    <source>
        <dbReference type="EMBL" id="GFP78288.1"/>
    </source>
</evidence>
<dbReference type="PROSITE" id="PS51217">
    <property type="entry name" value="UVRD_HELICASE_CTER"/>
    <property type="match status" value="1"/>
</dbReference>
<evidence type="ECO:0000256" key="6">
    <source>
        <dbReference type="ARBA" id="ARBA00022801"/>
    </source>
</evidence>
<evidence type="ECO:0000256" key="9">
    <source>
        <dbReference type="ARBA" id="ARBA00022840"/>
    </source>
</evidence>
<keyword evidence="2 14" id="KW-0540">Nuclease</keyword>
<keyword evidence="8 14" id="KW-0269">Exonuclease</keyword>
<dbReference type="GO" id="GO:0003690">
    <property type="term" value="F:double-stranded DNA binding"/>
    <property type="evidence" value="ECO:0007669"/>
    <property type="project" value="UniProtKB-UniRule"/>
</dbReference>
<gene>
    <name evidence="14" type="primary">addB</name>
    <name evidence="16" type="ORF">bsdtw1_04505</name>
</gene>
<keyword evidence="17" id="KW-1185">Reference proteome</keyword>
<feature type="binding site" evidence="14">
    <location>
        <position position="1115"/>
    </location>
    <ligand>
        <name>[4Fe-4S] cluster</name>
        <dbReference type="ChEBI" id="CHEBI:49883"/>
    </ligand>
</feature>